<dbReference type="Proteomes" id="UP000828941">
    <property type="component" value="Chromosome 4"/>
</dbReference>
<evidence type="ECO:0000313" key="1">
    <source>
        <dbReference type="EMBL" id="KAI4347742.1"/>
    </source>
</evidence>
<reference evidence="1 2" key="1">
    <citation type="journal article" date="2022" name="DNA Res.">
        <title>Chromosomal-level genome assembly of the orchid tree Bauhinia variegata (Leguminosae; Cercidoideae) supports the allotetraploid origin hypothesis of Bauhinia.</title>
        <authorList>
            <person name="Zhong Y."/>
            <person name="Chen Y."/>
            <person name="Zheng D."/>
            <person name="Pang J."/>
            <person name="Liu Y."/>
            <person name="Luo S."/>
            <person name="Meng S."/>
            <person name="Qian L."/>
            <person name="Wei D."/>
            <person name="Dai S."/>
            <person name="Zhou R."/>
        </authorList>
    </citation>
    <scope>NUCLEOTIDE SEQUENCE [LARGE SCALE GENOMIC DNA]</scope>
    <source>
        <strain evidence="1">BV-YZ2020</strain>
    </source>
</reference>
<name>A0ACB9PG03_BAUVA</name>
<proteinExistence type="predicted"/>
<evidence type="ECO:0000313" key="2">
    <source>
        <dbReference type="Proteomes" id="UP000828941"/>
    </source>
</evidence>
<keyword evidence="2" id="KW-1185">Reference proteome</keyword>
<gene>
    <name evidence="1" type="ORF">L6164_008525</name>
</gene>
<organism evidence="1 2">
    <name type="scientific">Bauhinia variegata</name>
    <name type="common">Purple orchid tree</name>
    <name type="synonym">Phanera variegata</name>
    <dbReference type="NCBI Taxonomy" id="167791"/>
    <lineage>
        <taxon>Eukaryota</taxon>
        <taxon>Viridiplantae</taxon>
        <taxon>Streptophyta</taxon>
        <taxon>Embryophyta</taxon>
        <taxon>Tracheophyta</taxon>
        <taxon>Spermatophyta</taxon>
        <taxon>Magnoliopsida</taxon>
        <taxon>eudicotyledons</taxon>
        <taxon>Gunneridae</taxon>
        <taxon>Pentapetalae</taxon>
        <taxon>rosids</taxon>
        <taxon>fabids</taxon>
        <taxon>Fabales</taxon>
        <taxon>Fabaceae</taxon>
        <taxon>Cercidoideae</taxon>
        <taxon>Cercideae</taxon>
        <taxon>Bauhiniinae</taxon>
        <taxon>Bauhinia</taxon>
    </lineage>
</organism>
<protein>
    <submittedName>
        <fullName evidence="1">Uncharacterized protein</fullName>
    </submittedName>
</protein>
<sequence length="254" mass="30025">MSMVLLLHKWIDGLHKISPTYAQFEEEFPYEDTKCDINESFDEEYEKNGNSSYDSYDDEPLLIDLHLQPSQDISVVKLEQEDGELYFSKELLSEIESKEDESREDEVRRKKRMMRFPQFKEDLGFKNVSFEVGMEFRNLDVFKKVARDYCVAAGVKSMHTWVWFLRKLVEDIGLGKDGIAWSFIFDKQKGLVPTIVEIFPDSEHRFCAYHIYHNYAKQFKGKELKDLLWKCAKSTTMRDFECSRDALKQLNDKA</sequence>
<comment type="caution">
    <text evidence="1">The sequence shown here is derived from an EMBL/GenBank/DDBJ whole genome shotgun (WGS) entry which is preliminary data.</text>
</comment>
<dbReference type="EMBL" id="CM039429">
    <property type="protein sequence ID" value="KAI4347742.1"/>
    <property type="molecule type" value="Genomic_DNA"/>
</dbReference>
<accession>A0ACB9PG03</accession>